<dbReference type="Proteomes" id="UP000469670">
    <property type="component" value="Unassembled WGS sequence"/>
</dbReference>
<dbReference type="SUPFAM" id="SSF52540">
    <property type="entry name" value="P-loop containing nucleoside triphosphate hydrolases"/>
    <property type="match status" value="2"/>
</dbReference>
<accession>A0A7K3RV45</accession>
<feature type="transmembrane region" description="Helical" evidence="1">
    <location>
        <begin position="388"/>
        <end position="406"/>
    </location>
</feature>
<feature type="domain" description="KAP NTPase" evidence="2">
    <location>
        <begin position="225"/>
        <end position="353"/>
    </location>
</feature>
<evidence type="ECO:0000256" key="1">
    <source>
        <dbReference type="SAM" id="Phobius"/>
    </source>
</evidence>
<proteinExistence type="predicted"/>
<name>A0A7K3RV45_9ACTN</name>
<sequence length="813" mass="89240">MSYPWDRLTANYQQFHALVTKLLLQVAPRARVPSDDAGRSDVGIDVVAETETGERVAYEIKAFAGTMTTSRRRQVRQTLERVAARNPPDKWHLVCAVDPTLRDLQWFHGLRGSFPFLGDWLGASWLDQQLDAHPNVLRSALLDPSADLLASFEREQLEREAALGDSSYGSDLHNGTVHFRGFADRPAGSDLLDRMALVSAVADLLMPAEEGSSPTGELVAEDGTGPSVVAIEGPWGSGKSTLMQLIEKEVIARQQDVLPASVGRWQHWRDEVNKWFRRLRRRNLPVRSAIRFLLSQSRAGANSKHSRWPLLHGTPSPPPASRTVVTVRFNPWAYQTSDQIWAGLSREIVQASRSAQGTAGRDREAYWLRRNAERLDRHHLRRTVSRRLLSPLLRVGVLALIVPVVAQLAKADTHYRWSGHNVNAALLAIGLPLLLLSLGVLHTALRFLLGRAHSFLPGEILDGPVLSGAFAASTSGSDNALRDPYYNARSGYLYLVQHDISDLLETIWSSGRELIVFIDDLDRCSARGTAEVFEAINLFLSGALHSPHRRVEPNAVPCRFVVGLDSAVVAAHLDSAYSDVASTQGRAGHQDPSWGWTYLRKLIQLPVTLPPIAPHSLVAATSSLLGPVAQSPELHTASPAPTAHSAAVVDPPAVNLIPAEAAAPQSELETQVLALETHPVIRDRLQDRLSAQRHLSIREAKRLLTVWQFYLRVLAYKDGTTQALSVEDAMHLITLAEITARWPALQGALTTRVEGETGLAVLTPHTGHDLNWAKALRKTGMDSARHSDACADLRALLATADGPAVADLSQRLF</sequence>
<comment type="caution">
    <text evidence="3">The sequence shown here is derived from an EMBL/GenBank/DDBJ whole genome shotgun (WGS) entry which is preliminary data.</text>
</comment>
<feature type="transmembrane region" description="Helical" evidence="1">
    <location>
        <begin position="426"/>
        <end position="449"/>
    </location>
</feature>
<reference evidence="3 4" key="1">
    <citation type="submission" date="2020-01" db="EMBL/GenBank/DDBJ databases">
        <title>Insect and environment-associated Actinomycetes.</title>
        <authorList>
            <person name="Currrie C."/>
            <person name="Chevrette M."/>
            <person name="Carlson C."/>
            <person name="Stubbendieck R."/>
            <person name="Wendt-Pienkowski E."/>
        </authorList>
    </citation>
    <scope>NUCLEOTIDE SEQUENCE [LARGE SCALE GENOMIC DNA]</scope>
    <source>
        <strain evidence="3 4">SID7590</strain>
    </source>
</reference>
<organism evidence="3 4">
    <name type="scientific">Streptomyces parvus</name>
    <dbReference type="NCBI Taxonomy" id="66428"/>
    <lineage>
        <taxon>Bacteria</taxon>
        <taxon>Bacillati</taxon>
        <taxon>Actinomycetota</taxon>
        <taxon>Actinomycetes</taxon>
        <taxon>Kitasatosporales</taxon>
        <taxon>Streptomycetaceae</taxon>
        <taxon>Streptomyces</taxon>
    </lineage>
</organism>
<dbReference type="InterPro" id="IPR052754">
    <property type="entry name" value="NTPase_KAP_P-loop"/>
</dbReference>
<keyword evidence="1" id="KW-0472">Membrane</keyword>
<dbReference type="AlphaFoldDB" id="A0A7K3RV45"/>
<evidence type="ECO:0000313" key="4">
    <source>
        <dbReference type="Proteomes" id="UP000469670"/>
    </source>
</evidence>
<feature type="domain" description="KAP NTPase" evidence="2">
    <location>
        <begin position="499"/>
        <end position="623"/>
    </location>
</feature>
<keyword evidence="1" id="KW-0812">Transmembrane</keyword>
<dbReference type="PANTHER" id="PTHR22674">
    <property type="entry name" value="NTPASE, KAP FAMILY P-LOOP DOMAIN-CONTAINING 1"/>
    <property type="match status" value="1"/>
</dbReference>
<dbReference type="PANTHER" id="PTHR22674:SF6">
    <property type="entry name" value="NTPASE KAP FAMILY P-LOOP DOMAIN-CONTAINING PROTEIN 1"/>
    <property type="match status" value="1"/>
</dbReference>
<evidence type="ECO:0000259" key="2">
    <source>
        <dbReference type="Pfam" id="PF07693"/>
    </source>
</evidence>
<protein>
    <recommendedName>
        <fullName evidence="2">KAP NTPase domain-containing protein</fullName>
    </recommendedName>
</protein>
<dbReference type="RefSeq" id="WP_164202150.1">
    <property type="nucleotide sequence ID" value="NZ_JAAGMP010000596.1"/>
</dbReference>
<dbReference type="Pfam" id="PF07693">
    <property type="entry name" value="KAP_NTPase"/>
    <property type="match status" value="2"/>
</dbReference>
<dbReference type="EMBL" id="JAAGMP010000596">
    <property type="protein sequence ID" value="NEC19105.1"/>
    <property type="molecule type" value="Genomic_DNA"/>
</dbReference>
<dbReference type="InterPro" id="IPR027417">
    <property type="entry name" value="P-loop_NTPase"/>
</dbReference>
<dbReference type="InterPro" id="IPR011646">
    <property type="entry name" value="KAP_P-loop"/>
</dbReference>
<evidence type="ECO:0000313" key="3">
    <source>
        <dbReference type="EMBL" id="NEC19105.1"/>
    </source>
</evidence>
<keyword evidence="1" id="KW-1133">Transmembrane helix</keyword>
<gene>
    <name evidence="3" type="ORF">G3I50_12675</name>
</gene>